<gene>
    <name evidence="2" type="ORF">CLV35_3270</name>
</gene>
<dbReference type="EMBL" id="RBWV01000014">
    <property type="protein sequence ID" value="RKS71472.1"/>
    <property type="molecule type" value="Genomic_DNA"/>
</dbReference>
<keyword evidence="1" id="KW-0175">Coiled coil</keyword>
<reference evidence="2 3" key="1">
    <citation type="submission" date="2018-10" db="EMBL/GenBank/DDBJ databases">
        <title>Genomic Encyclopedia of Archaeal and Bacterial Type Strains, Phase II (KMG-II): from individual species to whole genera.</title>
        <authorList>
            <person name="Goeker M."/>
        </authorList>
    </citation>
    <scope>NUCLEOTIDE SEQUENCE [LARGE SCALE GENOMIC DNA]</scope>
    <source>
        <strain evidence="2 3">RP-AC37</strain>
    </source>
</reference>
<dbReference type="InParanoid" id="A0A420XLV6"/>
<feature type="coiled-coil region" evidence="1">
    <location>
        <begin position="4"/>
        <end position="31"/>
    </location>
</feature>
<name>A0A420XLV6_9ACTN</name>
<comment type="caution">
    <text evidence="2">The sequence shown here is derived from an EMBL/GenBank/DDBJ whole genome shotgun (WGS) entry which is preliminary data.</text>
</comment>
<protein>
    <submittedName>
        <fullName evidence="2">Uncharacterized protein</fullName>
    </submittedName>
</protein>
<sequence length="228" mass="24035">MLATAELARRLRETEAELARTAARLRRLESSTAVQVAQVLIAGAKDPRRAPLTVPRELVGLGRRWRARGARRTATPLDPPPPPPVPAAAGDQLGARLLEGYARVAVPRTRPVVAGILAQESADLLRPAVHLTRLRPDDAEAVLGAVAPEVLLVDAGAAVLGPWAHLGTFAAPERDRTLLALLRAASAGGATTVLWASTGWDELAPLFDRVVASEDPAELLAVLEQAAS</sequence>
<dbReference type="AlphaFoldDB" id="A0A420XLV6"/>
<proteinExistence type="predicted"/>
<evidence type="ECO:0000313" key="3">
    <source>
        <dbReference type="Proteomes" id="UP000281955"/>
    </source>
</evidence>
<keyword evidence="3" id="KW-1185">Reference proteome</keyword>
<accession>A0A420XLV6</accession>
<organism evidence="2 3">
    <name type="scientific">Motilibacter peucedani</name>
    <dbReference type="NCBI Taxonomy" id="598650"/>
    <lineage>
        <taxon>Bacteria</taxon>
        <taxon>Bacillati</taxon>
        <taxon>Actinomycetota</taxon>
        <taxon>Actinomycetes</taxon>
        <taxon>Motilibacterales</taxon>
        <taxon>Motilibacteraceae</taxon>
        <taxon>Motilibacter</taxon>
    </lineage>
</organism>
<dbReference type="Proteomes" id="UP000281955">
    <property type="component" value="Unassembled WGS sequence"/>
</dbReference>
<evidence type="ECO:0000256" key="1">
    <source>
        <dbReference type="SAM" id="Coils"/>
    </source>
</evidence>
<evidence type="ECO:0000313" key="2">
    <source>
        <dbReference type="EMBL" id="RKS71472.1"/>
    </source>
</evidence>